<gene>
    <name evidence="3" type="ORF">PACLA_8A033713</name>
</gene>
<keyword evidence="1" id="KW-0479">Metal-binding</keyword>
<reference evidence="3" key="1">
    <citation type="submission" date="2020-04" db="EMBL/GenBank/DDBJ databases">
        <authorList>
            <person name="Alioto T."/>
            <person name="Alioto T."/>
            <person name="Gomez Garrido J."/>
        </authorList>
    </citation>
    <scope>NUCLEOTIDE SEQUENCE</scope>
    <source>
        <strain evidence="3">A484AB</strain>
    </source>
</reference>
<feature type="domain" description="CCHC-type" evidence="2">
    <location>
        <begin position="31"/>
        <end position="47"/>
    </location>
</feature>
<keyword evidence="4" id="KW-1185">Reference proteome</keyword>
<keyword evidence="1" id="KW-0863">Zinc-finger</keyword>
<proteinExistence type="predicted"/>
<dbReference type="OrthoDB" id="10058156at2759"/>
<dbReference type="InterPro" id="IPR001878">
    <property type="entry name" value="Znf_CCHC"/>
</dbReference>
<evidence type="ECO:0000259" key="2">
    <source>
        <dbReference type="PROSITE" id="PS50158"/>
    </source>
</evidence>
<dbReference type="Pfam" id="PF00098">
    <property type="entry name" value="zf-CCHC"/>
    <property type="match status" value="1"/>
</dbReference>
<evidence type="ECO:0000256" key="1">
    <source>
        <dbReference type="PROSITE-ProRule" id="PRU00047"/>
    </source>
</evidence>
<comment type="caution">
    <text evidence="3">The sequence shown here is derived from an EMBL/GenBank/DDBJ whole genome shotgun (WGS) entry which is preliminary data.</text>
</comment>
<dbReference type="InterPro" id="IPR036875">
    <property type="entry name" value="Znf_CCHC_sf"/>
</dbReference>
<evidence type="ECO:0000313" key="4">
    <source>
        <dbReference type="Proteomes" id="UP001152795"/>
    </source>
</evidence>
<dbReference type="Proteomes" id="UP001152795">
    <property type="component" value="Unassembled WGS sequence"/>
</dbReference>
<dbReference type="AlphaFoldDB" id="A0A6S7LVI2"/>
<evidence type="ECO:0000313" key="3">
    <source>
        <dbReference type="EMBL" id="CAB4046272.1"/>
    </source>
</evidence>
<accession>A0A6S7LVI2</accession>
<dbReference type="SMART" id="SM00343">
    <property type="entry name" value="ZnF_C2HC"/>
    <property type="match status" value="2"/>
</dbReference>
<dbReference type="Gene3D" id="4.10.60.10">
    <property type="entry name" value="Zinc finger, CCHC-type"/>
    <property type="match status" value="1"/>
</dbReference>
<keyword evidence="1" id="KW-0862">Zinc</keyword>
<dbReference type="PROSITE" id="PS50158">
    <property type="entry name" value="ZF_CCHC"/>
    <property type="match status" value="2"/>
</dbReference>
<dbReference type="EMBL" id="CACRXK020048876">
    <property type="protein sequence ID" value="CAB4046272.1"/>
    <property type="molecule type" value="Genomic_DNA"/>
</dbReference>
<organism evidence="3 4">
    <name type="scientific">Paramuricea clavata</name>
    <name type="common">Red gorgonian</name>
    <name type="synonym">Violescent sea-whip</name>
    <dbReference type="NCBI Taxonomy" id="317549"/>
    <lineage>
        <taxon>Eukaryota</taxon>
        <taxon>Metazoa</taxon>
        <taxon>Cnidaria</taxon>
        <taxon>Anthozoa</taxon>
        <taxon>Octocorallia</taxon>
        <taxon>Malacalcyonacea</taxon>
        <taxon>Plexauridae</taxon>
        <taxon>Paramuricea</taxon>
    </lineage>
</organism>
<feature type="domain" description="CCHC-type" evidence="2">
    <location>
        <begin position="52"/>
        <end position="67"/>
    </location>
</feature>
<name>A0A6S7LVI2_PARCT</name>
<dbReference type="GO" id="GO:0003676">
    <property type="term" value="F:nucleic acid binding"/>
    <property type="evidence" value="ECO:0007669"/>
    <property type="project" value="InterPro"/>
</dbReference>
<feature type="non-terminal residue" evidence="3">
    <location>
        <position position="101"/>
    </location>
</feature>
<dbReference type="GO" id="GO:0008270">
    <property type="term" value="F:zinc ion binding"/>
    <property type="evidence" value="ECO:0007669"/>
    <property type="project" value="UniProtKB-KW"/>
</dbReference>
<sequence length="101" mass="11750">MEEAKLEKISQDVRNDGRRIEKRRTDEIVSRCWTCGGSGHSRQECRRKNVTCFNCGKIGHLAQVCRSERKFTSRPTQRFDKATKINEVKEFEEIATISNET</sequence>
<dbReference type="SUPFAM" id="SSF57756">
    <property type="entry name" value="Retrovirus zinc finger-like domains"/>
    <property type="match status" value="1"/>
</dbReference>
<protein>
    <submittedName>
        <fullName evidence="3">Retrovirus-related Pol poly from transposon</fullName>
    </submittedName>
</protein>